<sequence length="87" mass="9904">MTLVPDGLTFRSRRNRWQIMYWRQFITASAKEGNPHSSTEDFGKSPEMQGKAPISAGSKKHTFIRIYGKNPLTEKFCATVAKKQKKG</sequence>
<accession>A0ABU1SKY1</accession>
<name>A0ABU1SKY1_9HYPH</name>
<dbReference type="RefSeq" id="WP_146746692.1">
    <property type="nucleotide sequence ID" value="NZ_JAVDUP010000001.1"/>
</dbReference>
<feature type="region of interest" description="Disordered" evidence="1">
    <location>
        <begin position="30"/>
        <end position="57"/>
    </location>
</feature>
<proteinExistence type="predicted"/>
<dbReference type="Proteomes" id="UP001250791">
    <property type="component" value="Unassembled WGS sequence"/>
</dbReference>
<evidence type="ECO:0000313" key="3">
    <source>
        <dbReference type="Proteomes" id="UP001250791"/>
    </source>
</evidence>
<evidence type="ECO:0000256" key="1">
    <source>
        <dbReference type="SAM" id="MobiDB-lite"/>
    </source>
</evidence>
<dbReference type="EMBL" id="JAVDUP010000001">
    <property type="protein sequence ID" value="MDR6899636.1"/>
    <property type="molecule type" value="Genomic_DNA"/>
</dbReference>
<keyword evidence="3" id="KW-1185">Reference proteome</keyword>
<organism evidence="2 3">
    <name type="scientific">Rhizobium miluonense</name>
    <dbReference type="NCBI Taxonomy" id="411945"/>
    <lineage>
        <taxon>Bacteria</taxon>
        <taxon>Pseudomonadati</taxon>
        <taxon>Pseudomonadota</taxon>
        <taxon>Alphaproteobacteria</taxon>
        <taxon>Hyphomicrobiales</taxon>
        <taxon>Rhizobiaceae</taxon>
        <taxon>Rhizobium/Agrobacterium group</taxon>
        <taxon>Rhizobium</taxon>
    </lineage>
</organism>
<comment type="caution">
    <text evidence="2">The sequence shown here is derived from an EMBL/GenBank/DDBJ whole genome shotgun (WGS) entry which is preliminary data.</text>
</comment>
<evidence type="ECO:0000313" key="2">
    <source>
        <dbReference type="EMBL" id="MDR6899636.1"/>
    </source>
</evidence>
<protein>
    <submittedName>
        <fullName evidence="2">Uncharacterized protein</fullName>
    </submittedName>
</protein>
<gene>
    <name evidence="2" type="ORF">J2W52_001224</name>
</gene>
<reference evidence="2 3" key="1">
    <citation type="submission" date="2023-07" db="EMBL/GenBank/DDBJ databases">
        <title>Sorghum-associated microbial communities from plants grown in Nebraska, USA.</title>
        <authorList>
            <person name="Schachtman D."/>
        </authorList>
    </citation>
    <scope>NUCLEOTIDE SEQUENCE [LARGE SCALE GENOMIC DNA]</scope>
    <source>
        <strain evidence="2 3">3199</strain>
    </source>
</reference>